<evidence type="ECO:0000313" key="2">
    <source>
        <dbReference type="Proteomes" id="UP000198704"/>
    </source>
</evidence>
<gene>
    <name evidence="1" type="ORF">SAMN05216360_108112</name>
</gene>
<proteinExistence type="predicted"/>
<dbReference type="Proteomes" id="UP000198704">
    <property type="component" value="Unassembled WGS sequence"/>
</dbReference>
<dbReference type="EMBL" id="FNHS01000008">
    <property type="protein sequence ID" value="SDN42960.1"/>
    <property type="molecule type" value="Genomic_DNA"/>
</dbReference>
<sequence>MLSLVLSAALPLLTGAMALLWAEWVAPERERGADLPAAPRASGEGGGSR</sequence>
<protein>
    <submittedName>
        <fullName evidence="1">Uncharacterized protein</fullName>
    </submittedName>
</protein>
<accession>A0A1H0BBA7</accession>
<reference evidence="2" key="1">
    <citation type="submission" date="2016-10" db="EMBL/GenBank/DDBJ databases">
        <authorList>
            <person name="Varghese N."/>
            <person name="Submissions S."/>
        </authorList>
    </citation>
    <scope>NUCLEOTIDE SEQUENCE [LARGE SCALE GENOMIC DNA]</scope>
    <source>
        <strain evidence="2">BL47</strain>
    </source>
</reference>
<evidence type="ECO:0000313" key="1">
    <source>
        <dbReference type="EMBL" id="SDN42960.1"/>
    </source>
</evidence>
<organism evidence="1 2">
    <name type="scientific">Methylobacterium phyllostachyos</name>
    <dbReference type="NCBI Taxonomy" id="582672"/>
    <lineage>
        <taxon>Bacteria</taxon>
        <taxon>Pseudomonadati</taxon>
        <taxon>Pseudomonadota</taxon>
        <taxon>Alphaproteobacteria</taxon>
        <taxon>Hyphomicrobiales</taxon>
        <taxon>Methylobacteriaceae</taxon>
        <taxon>Methylobacterium</taxon>
    </lineage>
</organism>
<keyword evidence="2" id="KW-1185">Reference proteome</keyword>
<dbReference type="STRING" id="582672.SAMN05216360_108112"/>
<dbReference type="RefSeq" id="WP_167627706.1">
    <property type="nucleotide sequence ID" value="NZ_FNHS01000008.1"/>
</dbReference>
<dbReference type="AlphaFoldDB" id="A0A1H0BBA7"/>
<name>A0A1H0BBA7_9HYPH</name>